<proteinExistence type="predicted"/>
<protein>
    <recommendedName>
        <fullName evidence="7">Xylanolytic transcriptional activator regulatory domain-containing protein</fullName>
    </recommendedName>
</protein>
<name>A0A3D8QZD8_9HELO</name>
<dbReference type="GO" id="GO:0003677">
    <property type="term" value="F:DNA binding"/>
    <property type="evidence" value="ECO:0007669"/>
    <property type="project" value="UniProtKB-KW"/>
</dbReference>
<dbReference type="EMBL" id="PDLN01000014">
    <property type="protein sequence ID" value="RDW66934.1"/>
    <property type="molecule type" value="Genomic_DNA"/>
</dbReference>
<dbReference type="InterPro" id="IPR052073">
    <property type="entry name" value="Amide_Lactam_Regulators"/>
</dbReference>
<evidence type="ECO:0000259" key="7">
    <source>
        <dbReference type="SMART" id="SM00906"/>
    </source>
</evidence>
<dbReference type="Pfam" id="PF04082">
    <property type="entry name" value="Fungal_trans"/>
    <property type="match status" value="1"/>
</dbReference>
<keyword evidence="9" id="KW-1185">Reference proteome</keyword>
<dbReference type="CDD" id="cd12148">
    <property type="entry name" value="fungal_TF_MHR"/>
    <property type="match status" value="1"/>
</dbReference>
<keyword evidence="4" id="KW-0804">Transcription</keyword>
<feature type="region of interest" description="Disordered" evidence="6">
    <location>
        <begin position="45"/>
        <end position="67"/>
    </location>
</feature>
<sequence length="743" mass="84109">MNLAIIAWNSSNCLAQRRCDASTLGMPCTNCTNYGTECYILERKKKRRPDGAQNDTRKILPPIPRSDNPAEVHILPAPYSKKRLNQQGLPRQFDFYKDLVDPKISKTPIKGTGRVAYLAENSNLSILVQACAPDNQNVVHFALPDIPEDTLPGLSHLDEFEIKQLHHVGALSLPPRELCDELIECYFTWVAPLVPVINRSRFMKQYRDPANPPSLLLMHAVCLAGSRVHVPAPEDEEQKSPMPAATLYYRRARALYDAGYEKDRVVLIQTLVLMGWYWEEAAKVTRNVFYWVGIGVAFAQAIGMHRDASESRMSLADKRLWKRIWWTLFTRDRSVAVAMGKPAAIDLSMSDVAMVCEDDFIEDEDGIDAIPQDPVHVHFFLQYVKICQIMDLILVRHFPITSKARRHHMLALSDCHAALAHWEENCPEILHWEFDAESCEFWPALLHCFFHTASCLLYRAHRTPVPPPGTMNDPLGQRQYPLRNPAFHSANQVTLVIKQLRLNFLLRYSPPYMVYCLMSTMLVHIHEMHIVMLDTSKVSAAEWNDMERRLWHCMDALRRISNVWMVAKFAATLFEKVIRKAGFESSILDYTKGVIPQSIEGDSPRSGLSSGCKDTKSFSNSTPGTTDPSEPDLTPAMVESMNEALESMTLNENGRTTHRTLHNLVFNSTTLGPQPSPHYFQDNAKPKNASTDHSSREHGSQGSAGSSPFPRTPESADYAQIFATIKPHEIFGQHLPWNRTAAP</sequence>
<keyword evidence="1" id="KW-0862">Zinc</keyword>
<evidence type="ECO:0000256" key="6">
    <source>
        <dbReference type="SAM" id="MobiDB-lite"/>
    </source>
</evidence>
<keyword evidence="5" id="KW-0539">Nucleus</keyword>
<dbReference type="GO" id="GO:0008270">
    <property type="term" value="F:zinc ion binding"/>
    <property type="evidence" value="ECO:0007669"/>
    <property type="project" value="InterPro"/>
</dbReference>
<evidence type="ECO:0000256" key="5">
    <source>
        <dbReference type="ARBA" id="ARBA00023242"/>
    </source>
</evidence>
<organism evidence="8 9">
    <name type="scientific">Coleophoma crateriformis</name>
    <dbReference type="NCBI Taxonomy" id="565419"/>
    <lineage>
        <taxon>Eukaryota</taxon>
        <taxon>Fungi</taxon>
        <taxon>Dikarya</taxon>
        <taxon>Ascomycota</taxon>
        <taxon>Pezizomycotina</taxon>
        <taxon>Leotiomycetes</taxon>
        <taxon>Helotiales</taxon>
        <taxon>Dermateaceae</taxon>
        <taxon>Coleophoma</taxon>
    </lineage>
</organism>
<dbReference type="PANTHER" id="PTHR47171:SF4">
    <property type="entry name" value="ACETAMIDASE REGULATORY PROTEIN"/>
    <property type="match status" value="1"/>
</dbReference>
<keyword evidence="3" id="KW-0238">DNA-binding</keyword>
<evidence type="ECO:0000313" key="9">
    <source>
        <dbReference type="Proteomes" id="UP000256328"/>
    </source>
</evidence>
<evidence type="ECO:0000256" key="2">
    <source>
        <dbReference type="ARBA" id="ARBA00023015"/>
    </source>
</evidence>
<evidence type="ECO:0000313" key="8">
    <source>
        <dbReference type="EMBL" id="RDW66934.1"/>
    </source>
</evidence>
<dbReference type="Proteomes" id="UP000256328">
    <property type="component" value="Unassembled WGS sequence"/>
</dbReference>
<keyword evidence="2" id="KW-0805">Transcription regulation</keyword>
<comment type="caution">
    <text evidence="8">The sequence shown here is derived from an EMBL/GenBank/DDBJ whole genome shotgun (WGS) entry which is preliminary data.</text>
</comment>
<feature type="compositionally biased region" description="Polar residues" evidence="6">
    <location>
        <begin position="617"/>
        <end position="628"/>
    </location>
</feature>
<dbReference type="PANTHER" id="PTHR47171">
    <property type="entry name" value="FARA-RELATED"/>
    <property type="match status" value="1"/>
</dbReference>
<dbReference type="InterPro" id="IPR007219">
    <property type="entry name" value="XnlR_reg_dom"/>
</dbReference>
<gene>
    <name evidence="8" type="ORF">BP5796_09683</name>
</gene>
<dbReference type="SMART" id="SM00906">
    <property type="entry name" value="Fungal_trans"/>
    <property type="match status" value="1"/>
</dbReference>
<evidence type="ECO:0000256" key="3">
    <source>
        <dbReference type="ARBA" id="ARBA00023125"/>
    </source>
</evidence>
<dbReference type="GO" id="GO:0006351">
    <property type="term" value="P:DNA-templated transcription"/>
    <property type="evidence" value="ECO:0007669"/>
    <property type="project" value="InterPro"/>
</dbReference>
<reference evidence="8 9" key="1">
    <citation type="journal article" date="2018" name="IMA Fungus">
        <title>IMA Genome-F 9: Draft genome sequence of Annulohypoxylon stygium, Aspergillus mulundensis, Berkeleyomyces basicola (syn. Thielaviopsis basicola), Ceratocystis smalleyi, two Cercospora beticola strains, Coleophoma cylindrospora, Fusarium fracticaudum, Phialophora cf. hyalina, and Morchella septimelata.</title>
        <authorList>
            <person name="Wingfield B.D."/>
            <person name="Bills G.F."/>
            <person name="Dong Y."/>
            <person name="Huang W."/>
            <person name="Nel W.J."/>
            <person name="Swalarsk-Parry B.S."/>
            <person name="Vaghefi N."/>
            <person name="Wilken P.M."/>
            <person name="An Z."/>
            <person name="de Beer Z.W."/>
            <person name="De Vos L."/>
            <person name="Chen L."/>
            <person name="Duong T.A."/>
            <person name="Gao Y."/>
            <person name="Hammerbacher A."/>
            <person name="Kikkert J.R."/>
            <person name="Li Y."/>
            <person name="Li H."/>
            <person name="Li K."/>
            <person name="Li Q."/>
            <person name="Liu X."/>
            <person name="Ma X."/>
            <person name="Naidoo K."/>
            <person name="Pethybridge S.J."/>
            <person name="Sun J."/>
            <person name="Steenkamp E.T."/>
            <person name="van der Nest M.A."/>
            <person name="van Wyk S."/>
            <person name="Wingfield M.J."/>
            <person name="Xiong C."/>
            <person name="Yue Q."/>
            <person name="Zhang X."/>
        </authorList>
    </citation>
    <scope>NUCLEOTIDE SEQUENCE [LARGE SCALE GENOMIC DNA]</scope>
    <source>
        <strain evidence="8 9">BP5796</strain>
    </source>
</reference>
<dbReference type="OrthoDB" id="25391at2759"/>
<evidence type="ECO:0000256" key="4">
    <source>
        <dbReference type="ARBA" id="ARBA00023163"/>
    </source>
</evidence>
<accession>A0A3D8QZD8</accession>
<feature type="domain" description="Xylanolytic transcriptional activator regulatory" evidence="7">
    <location>
        <begin position="288"/>
        <end position="361"/>
    </location>
</feature>
<feature type="region of interest" description="Disordered" evidence="6">
    <location>
        <begin position="667"/>
        <end position="717"/>
    </location>
</feature>
<feature type="region of interest" description="Disordered" evidence="6">
    <location>
        <begin position="599"/>
        <end position="634"/>
    </location>
</feature>
<dbReference type="AlphaFoldDB" id="A0A3D8QZD8"/>
<evidence type="ECO:0000256" key="1">
    <source>
        <dbReference type="ARBA" id="ARBA00022833"/>
    </source>
</evidence>